<keyword evidence="3" id="KW-0732">Signal</keyword>
<protein>
    <submittedName>
        <fullName evidence="4">Protoheme IX farnesyltransferase</fullName>
    </submittedName>
</protein>
<feature type="compositionally biased region" description="Basic and acidic residues" evidence="1">
    <location>
        <begin position="636"/>
        <end position="645"/>
    </location>
</feature>
<evidence type="ECO:0000256" key="3">
    <source>
        <dbReference type="SAM" id="SignalP"/>
    </source>
</evidence>
<dbReference type="AlphaFoldDB" id="A0AAE1HNZ3"/>
<sequence length="661" mass="74216">MANLICILILFLQILWGTNGSWEFGDPLSATTETSVRLSTGLHAIETGKIAAEGFETMELEIELGTVPFRLIRQQSSYLTGYFSSVAYDSRVAAATWNKTVNQILDNIILDRKEQNLRFKSKRGLAFMGSVFSWCCDIVTEHSIAPVVTDMQNFHSSLEQLKSAQSSLHNSLNRTILTFRNFSVDVQKSFDVIRHEMTEYKYTQHQTTQVTRNNVYMSKLNTILLQIVSNELAIRTALSDCRRGVLSLEVVPVERLTEKIDQLMSLAPYRGFQLAVENVEQLYLEKLTTCQLTDEKLKVWLKIPLKTVNTEWKIISFWPIPFAWEETLCRLFQGTEPVLAATNKDVVVPLTGPELKHCKENNVCQVPRIEGSYTTVGQCLRDFYSGRTAAELAKSCPFHCKHSSTPEILQLAADQFIVASAGSHAISVRCGKFVTRQNSLGFGSFRFTVPGNCTLSIDNNVAVNKRVTMPRSASTVHGVEFVLPAVWTTRLNVELDSIRDFPNAPKFVNDDKILNSSWPLHTTTFLEPDSLPAVNIKEVKTRVMKAYRYFPGEEIVLLAVIGGLTILAILNTFGLLILYLKIKWACNSIPRGPVSKITKIVEVVDDDPAEESERHDPAPTSINFATGSVRRSIRGRVDQRDHRPESIPLRQMADTPPVGIL</sequence>
<feature type="chain" id="PRO_5042181665" evidence="3">
    <location>
        <begin position="21"/>
        <end position="661"/>
    </location>
</feature>
<feature type="region of interest" description="Disordered" evidence="1">
    <location>
        <begin position="636"/>
        <end position="661"/>
    </location>
</feature>
<evidence type="ECO:0000313" key="5">
    <source>
        <dbReference type="Proteomes" id="UP001219518"/>
    </source>
</evidence>
<organism evidence="4 5">
    <name type="scientific">Frankliniella fusca</name>
    <dbReference type="NCBI Taxonomy" id="407009"/>
    <lineage>
        <taxon>Eukaryota</taxon>
        <taxon>Metazoa</taxon>
        <taxon>Ecdysozoa</taxon>
        <taxon>Arthropoda</taxon>
        <taxon>Hexapoda</taxon>
        <taxon>Insecta</taxon>
        <taxon>Pterygota</taxon>
        <taxon>Neoptera</taxon>
        <taxon>Paraneoptera</taxon>
        <taxon>Thysanoptera</taxon>
        <taxon>Terebrantia</taxon>
        <taxon>Thripoidea</taxon>
        <taxon>Thripidae</taxon>
        <taxon>Frankliniella</taxon>
    </lineage>
</organism>
<reference evidence="4" key="1">
    <citation type="submission" date="2021-07" db="EMBL/GenBank/DDBJ databases">
        <authorList>
            <person name="Catto M.A."/>
            <person name="Jacobson A."/>
            <person name="Kennedy G."/>
            <person name="Labadie P."/>
            <person name="Hunt B.G."/>
            <person name="Srinivasan R."/>
        </authorList>
    </citation>
    <scope>NUCLEOTIDE SEQUENCE</scope>
    <source>
        <strain evidence="4">PL_HMW_Pooled</strain>
        <tissue evidence="4">Head</tissue>
    </source>
</reference>
<evidence type="ECO:0000256" key="2">
    <source>
        <dbReference type="SAM" id="Phobius"/>
    </source>
</evidence>
<evidence type="ECO:0000313" key="4">
    <source>
        <dbReference type="EMBL" id="KAK3924060.1"/>
    </source>
</evidence>
<feature type="transmembrane region" description="Helical" evidence="2">
    <location>
        <begin position="555"/>
        <end position="580"/>
    </location>
</feature>
<proteinExistence type="predicted"/>
<feature type="signal peptide" evidence="3">
    <location>
        <begin position="1"/>
        <end position="20"/>
    </location>
</feature>
<accession>A0AAE1HNZ3</accession>
<comment type="caution">
    <text evidence="4">The sequence shown here is derived from an EMBL/GenBank/DDBJ whole genome shotgun (WGS) entry which is preliminary data.</text>
</comment>
<dbReference type="EMBL" id="JAHWGI010001161">
    <property type="protein sequence ID" value="KAK3924060.1"/>
    <property type="molecule type" value="Genomic_DNA"/>
</dbReference>
<evidence type="ECO:0000256" key="1">
    <source>
        <dbReference type="SAM" id="MobiDB-lite"/>
    </source>
</evidence>
<gene>
    <name evidence="4" type="ORF">KUF71_002390</name>
</gene>
<keyword evidence="5" id="KW-1185">Reference proteome</keyword>
<reference evidence="4" key="2">
    <citation type="journal article" date="2023" name="BMC Genomics">
        <title>Pest status, molecular evolution, and epigenetic factors derived from the genome assembly of Frankliniella fusca, a thysanopteran phytovirus vector.</title>
        <authorList>
            <person name="Catto M.A."/>
            <person name="Labadie P.E."/>
            <person name="Jacobson A.L."/>
            <person name="Kennedy G.G."/>
            <person name="Srinivasan R."/>
            <person name="Hunt B.G."/>
        </authorList>
    </citation>
    <scope>NUCLEOTIDE SEQUENCE</scope>
    <source>
        <strain evidence="4">PL_HMW_Pooled</strain>
    </source>
</reference>
<name>A0AAE1HNZ3_9NEOP</name>
<keyword evidence="2" id="KW-0812">Transmembrane</keyword>
<dbReference type="Proteomes" id="UP001219518">
    <property type="component" value="Unassembled WGS sequence"/>
</dbReference>
<keyword evidence="2" id="KW-1133">Transmembrane helix</keyword>
<keyword evidence="2" id="KW-0472">Membrane</keyword>